<keyword evidence="4" id="KW-1185">Reference proteome</keyword>
<evidence type="ECO:0000259" key="2">
    <source>
        <dbReference type="Pfam" id="PF08327"/>
    </source>
</evidence>
<dbReference type="EMBL" id="JAUSTY010000006">
    <property type="protein sequence ID" value="MDQ0165970.1"/>
    <property type="molecule type" value="Genomic_DNA"/>
</dbReference>
<dbReference type="Proteomes" id="UP001235840">
    <property type="component" value="Unassembled WGS sequence"/>
</dbReference>
<gene>
    <name evidence="3" type="ORF">J2S11_001871</name>
</gene>
<reference evidence="3 4" key="1">
    <citation type="submission" date="2023-07" db="EMBL/GenBank/DDBJ databases">
        <title>Genomic Encyclopedia of Type Strains, Phase IV (KMG-IV): sequencing the most valuable type-strain genomes for metagenomic binning, comparative biology and taxonomic classification.</title>
        <authorList>
            <person name="Goeker M."/>
        </authorList>
    </citation>
    <scope>NUCLEOTIDE SEQUENCE [LARGE SCALE GENOMIC DNA]</scope>
    <source>
        <strain evidence="3 4">DSM 12751</strain>
    </source>
</reference>
<evidence type="ECO:0000256" key="1">
    <source>
        <dbReference type="ARBA" id="ARBA00006817"/>
    </source>
</evidence>
<protein>
    <submittedName>
        <fullName evidence="3">Uncharacterized protein YndB with AHSA1/START domain</fullName>
    </submittedName>
</protein>
<dbReference type="Pfam" id="PF08327">
    <property type="entry name" value="AHSA1"/>
    <property type="match status" value="1"/>
</dbReference>
<proteinExistence type="inferred from homology"/>
<evidence type="ECO:0000313" key="4">
    <source>
        <dbReference type="Proteomes" id="UP001235840"/>
    </source>
</evidence>
<dbReference type="InterPro" id="IPR023393">
    <property type="entry name" value="START-like_dom_sf"/>
</dbReference>
<comment type="caution">
    <text evidence="3">The sequence shown here is derived from an EMBL/GenBank/DDBJ whole genome shotgun (WGS) entry which is preliminary data.</text>
</comment>
<dbReference type="Gene3D" id="3.30.530.20">
    <property type="match status" value="1"/>
</dbReference>
<name>A0ABT9VYA4_9BACI</name>
<organism evidence="3 4">
    <name type="scientific">Caldalkalibacillus horti</name>
    <dbReference type="NCBI Taxonomy" id="77523"/>
    <lineage>
        <taxon>Bacteria</taxon>
        <taxon>Bacillati</taxon>
        <taxon>Bacillota</taxon>
        <taxon>Bacilli</taxon>
        <taxon>Bacillales</taxon>
        <taxon>Bacillaceae</taxon>
        <taxon>Caldalkalibacillus</taxon>
    </lineage>
</organism>
<dbReference type="InterPro" id="IPR013538">
    <property type="entry name" value="ASHA1/2-like_C"/>
</dbReference>
<comment type="similarity">
    <text evidence="1">Belongs to the AHA1 family.</text>
</comment>
<accession>A0ABT9VYA4</accession>
<sequence>MLATGIIKELKPEDVFEYTWISPEADETSVRWEPEEIEDGCKLVLTQFFPHSSESSIDKMLAGWQVHLEMLLEALEGQAIDFPWEHWEELHQQYKDLIG</sequence>
<dbReference type="RefSeq" id="WP_307393770.1">
    <property type="nucleotide sequence ID" value="NZ_BAAADK010000032.1"/>
</dbReference>
<dbReference type="SUPFAM" id="SSF55961">
    <property type="entry name" value="Bet v1-like"/>
    <property type="match status" value="1"/>
</dbReference>
<feature type="domain" description="Activator of Hsp90 ATPase homologue 1/2-like C-terminal" evidence="2">
    <location>
        <begin position="4"/>
        <end position="76"/>
    </location>
</feature>
<evidence type="ECO:0000313" key="3">
    <source>
        <dbReference type="EMBL" id="MDQ0165970.1"/>
    </source>
</evidence>